<dbReference type="AlphaFoldDB" id="A0A151X3F0"/>
<sequence length="80" mass="8727">MRHEVQRGYCSQMQIGISDPINRDSLSLIVVILVPDSTGSGVHRRKAVGRQEDEGTDEEDEEKKEEVEEEEAGGGGDEGG</sequence>
<name>A0A151X3F0_9HYME</name>
<keyword evidence="3" id="KW-1185">Reference proteome</keyword>
<accession>A0A151X3F0</accession>
<protein>
    <submittedName>
        <fullName evidence="2">Uncharacterized protein</fullName>
    </submittedName>
</protein>
<feature type="region of interest" description="Disordered" evidence="1">
    <location>
        <begin position="39"/>
        <end position="80"/>
    </location>
</feature>
<feature type="compositionally biased region" description="Acidic residues" evidence="1">
    <location>
        <begin position="54"/>
        <end position="72"/>
    </location>
</feature>
<reference evidence="2 3" key="1">
    <citation type="submission" date="2015-09" db="EMBL/GenBank/DDBJ databases">
        <title>Trachymyrmex zeteki WGS genome.</title>
        <authorList>
            <person name="Nygaard S."/>
            <person name="Hu H."/>
            <person name="Boomsma J."/>
            <person name="Zhang G."/>
        </authorList>
    </citation>
    <scope>NUCLEOTIDE SEQUENCE [LARGE SCALE GENOMIC DNA]</scope>
    <source>
        <strain evidence="2">Tzet28-1</strain>
        <tissue evidence="2">Whole body</tissue>
    </source>
</reference>
<evidence type="ECO:0000256" key="1">
    <source>
        <dbReference type="SAM" id="MobiDB-lite"/>
    </source>
</evidence>
<gene>
    <name evidence="2" type="ORF">ALC60_06340</name>
</gene>
<proteinExistence type="predicted"/>
<dbReference type="EMBL" id="KQ982566">
    <property type="protein sequence ID" value="KYQ54738.1"/>
    <property type="molecule type" value="Genomic_DNA"/>
</dbReference>
<dbReference type="Proteomes" id="UP000075809">
    <property type="component" value="Unassembled WGS sequence"/>
</dbReference>
<organism evidence="2 3">
    <name type="scientific">Mycetomoellerius zeteki</name>
    <dbReference type="NCBI Taxonomy" id="64791"/>
    <lineage>
        <taxon>Eukaryota</taxon>
        <taxon>Metazoa</taxon>
        <taxon>Ecdysozoa</taxon>
        <taxon>Arthropoda</taxon>
        <taxon>Hexapoda</taxon>
        <taxon>Insecta</taxon>
        <taxon>Pterygota</taxon>
        <taxon>Neoptera</taxon>
        <taxon>Endopterygota</taxon>
        <taxon>Hymenoptera</taxon>
        <taxon>Apocrita</taxon>
        <taxon>Aculeata</taxon>
        <taxon>Formicoidea</taxon>
        <taxon>Formicidae</taxon>
        <taxon>Myrmicinae</taxon>
        <taxon>Mycetomoellerius</taxon>
    </lineage>
</organism>
<evidence type="ECO:0000313" key="2">
    <source>
        <dbReference type="EMBL" id="KYQ54738.1"/>
    </source>
</evidence>
<evidence type="ECO:0000313" key="3">
    <source>
        <dbReference type="Proteomes" id="UP000075809"/>
    </source>
</evidence>